<keyword evidence="2" id="KW-1185">Reference proteome</keyword>
<accession>A0A0M6YFU4</accession>
<evidence type="ECO:0000313" key="2">
    <source>
        <dbReference type="Proteomes" id="UP000049222"/>
    </source>
</evidence>
<organism evidence="1 2">
    <name type="scientific">Jannaschia donghaensis</name>
    <dbReference type="NCBI Taxonomy" id="420998"/>
    <lineage>
        <taxon>Bacteria</taxon>
        <taxon>Pseudomonadati</taxon>
        <taxon>Pseudomonadota</taxon>
        <taxon>Alphaproteobacteria</taxon>
        <taxon>Rhodobacterales</taxon>
        <taxon>Roseobacteraceae</taxon>
        <taxon>Jannaschia</taxon>
    </lineage>
</organism>
<reference evidence="1 2" key="1">
    <citation type="submission" date="2015-07" db="EMBL/GenBank/DDBJ databases">
        <authorList>
            <person name="Noorani M."/>
        </authorList>
    </citation>
    <scope>NUCLEOTIDE SEQUENCE [LARGE SCALE GENOMIC DNA]</scope>
    <source>
        <strain evidence="1 2">CECT 7802</strain>
    </source>
</reference>
<evidence type="ECO:0000313" key="1">
    <source>
        <dbReference type="EMBL" id="CTQ49228.1"/>
    </source>
</evidence>
<dbReference type="EMBL" id="CXSU01000011">
    <property type="protein sequence ID" value="CTQ49228.1"/>
    <property type="molecule type" value="Genomic_DNA"/>
</dbReference>
<name>A0A0M6YFU4_9RHOB</name>
<protein>
    <submittedName>
        <fullName evidence="1">Uncharacterized protein</fullName>
    </submittedName>
</protein>
<dbReference type="OrthoDB" id="34459at2"/>
<sequence length="114" mass="13036">MTARPPKYPETPDGRYFVSKSRMWRKTDPSLPEDARKAAVSDLMKARRAVRFAKTEEETRAARAGVQAAKERLGERGPVWWDDVAEDVTRRAPWNTPYAAWWAGLSEDDRARGT</sequence>
<gene>
    <name evidence="1" type="ORF">JDO7802_01240</name>
</gene>
<dbReference type="STRING" id="420998.JDO7802_01240"/>
<dbReference type="AlphaFoldDB" id="A0A0M6YFU4"/>
<dbReference type="RefSeq" id="WP_055083675.1">
    <property type="nucleotide sequence ID" value="NZ_CXSU01000011.1"/>
</dbReference>
<dbReference type="Proteomes" id="UP000049222">
    <property type="component" value="Unassembled WGS sequence"/>
</dbReference>
<proteinExistence type="predicted"/>